<gene>
    <name evidence="3" type="ORF">IAA73_01095</name>
</gene>
<dbReference type="AlphaFoldDB" id="A0A9D9HSA9"/>
<dbReference type="InterPro" id="IPR013320">
    <property type="entry name" value="ConA-like_dom_sf"/>
</dbReference>
<accession>A0A9D9HSA9</accession>
<organism evidence="3 4">
    <name type="scientific">Candidatus Gallipaludibacter merdavium</name>
    <dbReference type="NCBI Taxonomy" id="2840839"/>
    <lineage>
        <taxon>Bacteria</taxon>
        <taxon>Pseudomonadati</taxon>
        <taxon>Bacteroidota</taxon>
        <taxon>Bacteroidia</taxon>
        <taxon>Bacteroidales</taxon>
        <taxon>Candidatus Gallipaludibacter</taxon>
    </lineage>
</organism>
<dbReference type="Proteomes" id="UP000823641">
    <property type="component" value="Unassembled WGS sequence"/>
</dbReference>
<comment type="caution">
    <text evidence="3">The sequence shown here is derived from an EMBL/GenBank/DDBJ whole genome shotgun (WGS) entry which is preliminary data.</text>
</comment>
<reference evidence="3" key="1">
    <citation type="submission" date="2020-10" db="EMBL/GenBank/DDBJ databases">
        <authorList>
            <person name="Gilroy R."/>
        </authorList>
    </citation>
    <scope>NUCLEOTIDE SEQUENCE</scope>
    <source>
        <strain evidence="3">G3-3990</strain>
    </source>
</reference>
<dbReference type="GO" id="GO:0005975">
    <property type="term" value="P:carbohydrate metabolic process"/>
    <property type="evidence" value="ECO:0007669"/>
    <property type="project" value="InterPro"/>
</dbReference>
<dbReference type="InterPro" id="IPR000757">
    <property type="entry name" value="Beta-glucanase-like"/>
</dbReference>
<comment type="similarity">
    <text evidence="1">Belongs to the glycosyl hydrolase 16 family.</text>
</comment>
<sequence length="439" mass="52082">MNLFWKRIFGGMTGTAKLERKEADLLQEMERYYQIEASAELAEYKDLMAKVKTPEFMQNKKMLQNRKYTDTEEFRDMKKYEKLCKGGAFKKYLEVLNSSELACFLEFKQTAQYKNLGDPEAVKRSEQLQRMKSYEKSKEYGLYTRFHDSYVEKEYLKLKQQIEDEKFQERVAFWSNPHRWETTPEYKLDARFYELSKNTDIQFYLKADVARFERYKDLKLTFEDNFQWNSLEAARWNAGFHYKSPQLKSHHSFVNEKQANNYGHNTSVIDGILTIQTRKENVKAAAWDQKKGFVEKDFEYTSDIIQSADYFRQAEGVFRAKIRCKGKIHHAFWLGADGKLPHINIFHFNGKNITVGNANQQLFDQTKVTGICASSFYIYTLAWNQKELIWYVNDVEVYRTSANMPNEAMYLAFNSFISENQKGAQGQLEVDWVRVYERK</sequence>
<feature type="domain" description="GH16" evidence="2">
    <location>
        <begin position="224"/>
        <end position="439"/>
    </location>
</feature>
<dbReference type="GO" id="GO:0004553">
    <property type="term" value="F:hydrolase activity, hydrolyzing O-glycosyl compounds"/>
    <property type="evidence" value="ECO:0007669"/>
    <property type="project" value="InterPro"/>
</dbReference>
<reference evidence="3" key="2">
    <citation type="journal article" date="2021" name="PeerJ">
        <title>Extensive microbial diversity within the chicken gut microbiome revealed by metagenomics and culture.</title>
        <authorList>
            <person name="Gilroy R."/>
            <person name="Ravi A."/>
            <person name="Getino M."/>
            <person name="Pursley I."/>
            <person name="Horton D.L."/>
            <person name="Alikhan N.F."/>
            <person name="Baker D."/>
            <person name="Gharbi K."/>
            <person name="Hall N."/>
            <person name="Watson M."/>
            <person name="Adriaenssens E.M."/>
            <person name="Foster-Nyarko E."/>
            <person name="Jarju S."/>
            <person name="Secka A."/>
            <person name="Antonio M."/>
            <person name="Oren A."/>
            <person name="Chaudhuri R.R."/>
            <person name="La Ragione R."/>
            <person name="Hildebrand F."/>
            <person name="Pallen M.J."/>
        </authorList>
    </citation>
    <scope>NUCLEOTIDE SEQUENCE</scope>
    <source>
        <strain evidence="3">G3-3990</strain>
    </source>
</reference>
<dbReference type="Pfam" id="PF00722">
    <property type="entry name" value="Glyco_hydro_16"/>
    <property type="match status" value="1"/>
</dbReference>
<proteinExistence type="inferred from homology"/>
<evidence type="ECO:0000259" key="2">
    <source>
        <dbReference type="PROSITE" id="PS51762"/>
    </source>
</evidence>
<dbReference type="PROSITE" id="PS51762">
    <property type="entry name" value="GH16_2"/>
    <property type="match status" value="1"/>
</dbReference>
<dbReference type="SUPFAM" id="SSF49899">
    <property type="entry name" value="Concanavalin A-like lectins/glucanases"/>
    <property type="match status" value="1"/>
</dbReference>
<evidence type="ECO:0000313" key="3">
    <source>
        <dbReference type="EMBL" id="MBO8458922.1"/>
    </source>
</evidence>
<evidence type="ECO:0000313" key="4">
    <source>
        <dbReference type="Proteomes" id="UP000823641"/>
    </source>
</evidence>
<dbReference type="EMBL" id="JADIMG010000006">
    <property type="protein sequence ID" value="MBO8458922.1"/>
    <property type="molecule type" value="Genomic_DNA"/>
</dbReference>
<evidence type="ECO:0000256" key="1">
    <source>
        <dbReference type="ARBA" id="ARBA00006865"/>
    </source>
</evidence>
<dbReference type="Gene3D" id="2.60.120.200">
    <property type="match status" value="1"/>
</dbReference>
<protein>
    <submittedName>
        <fullName evidence="3">Family 16 glycosylhydrolase</fullName>
    </submittedName>
</protein>
<name>A0A9D9HSA9_9BACT</name>